<keyword evidence="7 11" id="KW-0472">Membrane</keyword>
<feature type="region of interest" description="Disordered" evidence="10">
    <location>
        <begin position="554"/>
        <end position="573"/>
    </location>
</feature>
<evidence type="ECO:0000256" key="4">
    <source>
        <dbReference type="ARBA" id="ARBA00022692"/>
    </source>
</evidence>
<sequence length="874" mass="95568">MVYLAEVVFMNGGRLGSYSTFMELGFTRNRDGEVVLGKSVIFGGLAGVVGAVIASPFFMVKTRLQSKIAQQTAGSTWAGHQHEIQGTWSALVTAYQVEGGILGLWRGVTGAIPRVMVGSAAQLATFSKSMEFVDSFHILPQGVRGAGNDFPDRKNSVLVVMELDGAQSVENNPLKVILSLKKSTVTDVHSSDESSGHKKFKKKKKKKDKKHKHHHKDRSSAEDEIDTAEEGNAADEEGEDTAGEEMEAETLEHSKNESQRCATTLQANDGKEALESKESTKNGRTVFFDFLGYLLTQLEKRDPQQFFAWPVTDAIAPGYSSVIFNPMDFSTMREKIAKRNYDSLLNFKEDFELVCRNAMLYNTADTIYYKAARKLLNAGHKILSREKILELKSEPEVKEIMMKLTSEDVGFEYDPSPPAPPEDMDDTTADTDGTGGMKRPASGDLVPISHTTTKTPRYDPEPDDRKPTREEIMAEAKRVLGEEMGNRLTLRRPSDDAVRPSSSALVKLARQKRDGTTSLAIVTPQSAGGIGNPHLKHIKRTAAGNAMANRRLEKGKKTGSNDPNGTGGGTVPNNLGQLIGKLVSGSGAITGFKEDRRNLLKTVKPLRYGPYSSHGPQFDSSFATTTHEESAILLYGDSMPLGPKDAILPLAVDEDCEFATRLARDLDEAVRAKQKEGVSSTQEVHLALDPTKAMDEANESKLVEDISMVEMDSDIPEHLLGLMSRPVIPVTDLFSKDEGNEEITKGLKETADLLQELTKVQEHRLSLQPPPHLSMIPLPSLYEYETADKVTGKLVSLAKCFAPSTLVSVEAIHKAMGVQRNVDNFRPDSPSMSKHPGNQIQNDVVQSPTEQSRTQADLSQAEVDAAVQAIAAQG</sequence>
<comment type="similarity">
    <text evidence="3">Belongs to the mitochondrial carrier (TC 2.A.29) family.</text>
</comment>
<feature type="region of interest" description="Disordered" evidence="10">
    <location>
        <begin position="822"/>
        <end position="858"/>
    </location>
</feature>
<evidence type="ECO:0000256" key="5">
    <source>
        <dbReference type="ARBA" id="ARBA00023015"/>
    </source>
</evidence>
<dbReference type="Gene3D" id="1.20.920.10">
    <property type="entry name" value="Bromodomain-like"/>
    <property type="match status" value="1"/>
</dbReference>
<dbReference type="Pfam" id="PF00439">
    <property type="entry name" value="Bromodomain"/>
    <property type="match status" value="1"/>
</dbReference>
<dbReference type="Pfam" id="PF00153">
    <property type="entry name" value="Mito_carr"/>
    <property type="match status" value="1"/>
</dbReference>
<gene>
    <name evidence="12" type="ORF">CTOB1V02_LOCUS2909</name>
</gene>
<dbReference type="InterPro" id="IPR036427">
    <property type="entry name" value="Bromodomain-like_sf"/>
</dbReference>
<evidence type="ECO:0000313" key="12">
    <source>
        <dbReference type="EMBL" id="CAD7224960.1"/>
    </source>
</evidence>
<dbReference type="PRINTS" id="PR00503">
    <property type="entry name" value="BROMODOMAIN"/>
</dbReference>
<proteinExistence type="inferred from homology"/>
<keyword evidence="4 11" id="KW-0812">Transmembrane</keyword>
<evidence type="ECO:0000256" key="8">
    <source>
        <dbReference type="ARBA" id="ARBA00023163"/>
    </source>
</evidence>
<evidence type="ECO:0000256" key="11">
    <source>
        <dbReference type="SAM" id="Phobius"/>
    </source>
</evidence>
<dbReference type="InterPro" id="IPR001487">
    <property type="entry name" value="Bromodomain"/>
</dbReference>
<dbReference type="InterPro" id="IPR018108">
    <property type="entry name" value="MCP_transmembrane"/>
</dbReference>
<comment type="subcellular location">
    <subcellularLocation>
        <location evidence="2">Membrane</location>
        <topology evidence="2">Multi-pass membrane protein</topology>
    </subcellularLocation>
    <subcellularLocation>
        <location evidence="1">Nucleus</location>
    </subcellularLocation>
</comment>
<dbReference type="GO" id="GO:0005634">
    <property type="term" value="C:nucleus"/>
    <property type="evidence" value="ECO:0007669"/>
    <property type="project" value="UniProtKB-SubCell"/>
</dbReference>
<keyword evidence="9" id="KW-0539">Nucleus</keyword>
<evidence type="ECO:0000256" key="6">
    <source>
        <dbReference type="ARBA" id="ARBA00023117"/>
    </source>
</evidence>
<protein>
    <submittedName>
        <fullName evidence="12">Uncharacterized protein</fullName>
    </submittedName>
</protein>
<dbReference type="PROSITE" id="PS50920">
    <property type="entry name" value="SOLCAR"/>
    <property type="match status" value="1"/>
</dbReference>
<dbReference type="AlphaFoldDB" id="A0A7R8W712"/>
<dbReference type="InterPro" id="IPR023395">
    <property type="entry name" value="MCP_dom_sf"/>
</dbReference>
<dbReference type="InterPro" id="IPR051831">
    <property type="entry name" value="Bromodomain_contain_prot"/>
</dbReference>
<keyword evidence="8" id="KW-0804">Transcription</keyword>
<evidence type="ECO:0000256" key="1">
    <source>
        <dbReference type="ARBA" id="ARBA00004123"/>
    </source>
</evidence>
<feature type="compositionally biased region" description="Acidic residues" evidence="10">
    <location>
        <begin position="222"/>
        <end position="249"/>
    </location>
</feature>
<reference evidence="12" key="1">
    <citation type="submission" date="2020-11" db="EMBL/GenBank/DDBJ databases">
        <authorList>
            <person name="Tran Van P."/>
        </authorList>
    </citation>
    <scope>NUCLEOTIDE SEQUENCE</scope>
</reference>
<organism evidence="12">
    <name type="scientific">Cyprideis torosa</name>
    <dbReference type="NCBI Taxonomy" id="163714"/>
    <lineage>
        <taxon>Eukaryota</taxon>
        <taxon>Metazoa</taxon>
        <taxon>Ecdysozoa</taxon>
        <taxon>Arthropoda</taxon>
        <taxon>Crustacea</taxon>
        <taxon>Oligostraca</taxon>
        <taxon>Ostracoda</taxon>
        <taxon>Podocopa</taxon>
        <taxon>Podocopida</taxon>
        <taxon>Cytherocopina</taxon>
        <taxon>Cytheroidea</taxon>
        <taxon>Cytherideidae</taxon>
        <taxon>Cyprideis</taxon>
    </lineage>
</organism>
<dbReference type="SUPFAM" id="SSF47370">
    <property type="entry name" value="Bromodomain"/>
    <property type="match status" value="1"/>
</dbReference>
<dbReference type="InterPro" id="IPR021900">
    <property type="entry name" value="DUF3512"/>
</dbReference>
<feature type="compositionally biased region" description="Basic and acidic residues" evidence="10">
    <location>
        <begin position="456"/>
        <end position="466"/>
    </location>
</feature>
<dbReference type="GO" id="GO:0006357">
    <property type="term" value="P:regulation of transcription by RNA polymerase II"/>
    <property type="evidence" value="ECO:0007669"/>
    <property type="project" value="TreeGrafter"/>
</dbReference>
<dbReference type="Pfam" id="PF12024">
    <property type="entry name" value="DUF3512"/>
    <property type="match status" value="1"/>
</dbReference>
<feature type="region of interest" description="Disordered" evidence="10">
    <location>
        <begin position="409"/>
        <end position="466"/>
    </location>
</feature>
<accession>A0A7R8W712</accession>
<dbReference type="EMBL" id="OB660475">
    <property type="protein sequence ID" value="CAD7224960.1"/>
    <property type="molecule type" value="Genomic_DNA"/>
</dbReference>
<dbReference type="SUPFAM" id="SSF103506">
    <property type="entry name" value="Mitochondrial carrier"/>
    <property type="match status" value="1"/>
</dbReference>
<feature type="transmembrane region" description="Helical" evidence="11">
    <location>
        <begin position="40"/>
        <end position="60"/>
    </location>
</feature>
<dbReference type="SMART" id="SM00297">
    <property type="entry name" value="BROMO"/>
    <property type="match status" value="1"/>
</dbReference>
<dbReference type="PROSITE" id="PS50014">
    <property type="entry name" value="BROMODOMAIN_2"/>
    <property type="match status" value="1"/>
</dbReference>
<dbReference type="Gene3D" id="1.50.40.10">
    <property type="entry name" value="Mitochondrial carrier domain"/>
    <property type="match status" value="1"/>
</dbReference>
<name>A0A7R8W712_9CRUS</name>
<keyword evidence="6" id="KW-0103">Bromodomain</keyword>
<dbReference type="PANTHER" id="PTHR22881:SF27">
    <property type="entry name" value="BROMODOMAIN CONTAINING 7_9"/>
    <property type="match status" value="1"/>
</dbReference>
<feature type="compositionally biased region" description="Polar residues" evidence="10">
    <location>
        <begin position="830"/>
        <end position="858"/>
    </location>
</feature>
<keyword evidence="11" id="KW-1133">Transmembrane helix</keyword>
<dbReference type="PANTHER" id="PTHR22881">
    <property type="entry name" value="BROMODOMAIN CONTAINING PROTEIN"/>
    <property type="match status" value="1"/>
</dbReference>
<dbReference type="GO" id="GO:0016020">
    <property type="term" value="C:membrane"/>
    <property type="evidence" value="ECO:0007669"/>
    <property type="project" value="UniProtKB-SubCell"/>
</dbReference>
<feature type="compositionally biased region" description="Basic residues" evidence="10">
    <location>
        <begin position="197"/>
        <end position="217"/>
    </location>
</feature>
<evidence type="ECO:0000256" key="3">
    <source>
        <dbReference type="ARBA" id="ARBA00006375"/>
    </source>
</evidence>
<evidence type="ECO:0000256" key="2">
    <source>
        <dbReference type="ARBA" id="ARBA00004141"/>
    </source>
</evidence>
<evidence type="ECO:0000256" key="10">
    <source>
        <dbReference type="SAM" id="MobiDB-lite"/>
    </source>
</evidence>
<feature type="compositionally biased region" description="Basic and acidic residues" evidence="10">
    <location>
        <begin position="269"/>
        <end position="278"/>
    </location>
</feature>
<dbReference type="OrthoDB" id="21648at2759"/>
<feature type="region of interest" description="Disordered" evidence="10">
    <location>
        <begin position="185"/>
        <end position="278"/>
    </location>
</feature>
<keyword evidence="5" id="KW-0805">Transcription regulation</keyword>
<evidence type="ECO:0000256" key="7">
    <source>
        <dbReference type="ARBA" id="ARBA00023136"/>
    </source>
</evidence>
<evidence type="ECO:0000256" key="9">
    <source>
        <dbReference type="ARBA" id="ARBA00023242"/>
    </source>
</evidence>